<evidence type="ECO:0000313" key="1">
    <source>
        <dbReference type="EMBL" id="CAG5047183.1"/>
    </source>
</evidence>
<dbReference type="EMBL" id="CAJQZP010001449">
    <property type="protein sequence ID" value="CAG5047183.1"/>
    <property type="molecule type" value="Genomic_DNA"/>
</dbReference>
<accession>A0A8S3Y2R6</accession>
<protein>
    <submittedName>
        <fullName evidence="1">(apollo) hypothetical protein</fullName>
    </submittedName>
</protein>
<name>A0A8S3Y2R6_PARAO</name>
<reference evidence="1" key="1">
    <citation type="submission" date="2021-04" db="EMBL/GenBank/DDBJ databases">
        <authorList>
            <person name="Tunstrom K."/>
        </authorList>
    </citation>
    <scope>NUCLEOTIDE SEQUENCE</scope>
</reference>
<sequence length="125" mass="14816">MAAIVWAFDSEPFNEPHNPATKADEMTLIVAAYIVLAEKRKKRTRMWIRPYLSRRDTLDSVDKELMLDKYLFKNFTRMSKSDLKFLVNRIGPNIQRQDTNMRNAIPVTTRLAITLRTVFSDWRFF</sequence>
<dbReference type="AlphaFoldDB" id="A0A8S3Y2R6"/>
<evidence type="ECO:0000313" key="2">
    <source>
        <dbReference type="Proteomes" id="UP000691718"/>
    </source>
</evidence>
<organism evidence="1 2">
    <name type="scientific">Parnassius apollo</name>
    <name type="common">Apollo butterfly</name>
    <name type="synonym">Papilio apollo</name>
    <dbReference type="NCBI Taxonomy" id="110799"/>
    <lineage>
        <taxon>Eukaryota</taxon>
        <taxon>Metazoa</taxon>
        <taxon>Ecdysozoa</taxon>
        <taxon>Arthropoda</taxon>
        <taxon>Hexapoda</taxon>
        <taxon>Insecta</taxon>
        <taxon>Pterygota</taxon>
        <taxon>Neoptera</taxon>
        <taxon>Endopterygota</taxon>
        <taxon>Lepidoptera</taxon>
        <taxon>Glossata</taxon>
        <taxon>Ditrysia</taxon>
        <taxon>Papilionoidea</taxon>
        <taxon>Papilionidae</taxon>
        <taxon>Parnassiinae</taxon>
        <taxon>Parnassini</taxon>
        <taxon>Parnassius</taxon>
        <taxon>Parnassius</taxon>
    </lineage>
</organism>
<gene>
    <name evidence="1" type="ORF">PAPOLLO_LOCUS23805</name>
</gene>
<keyword evidence="2" id="KW-1185">Reference proteome</keyword>
<dbReference type="Proteomes" id="UP000691718">
    <property type="component" value="Unassembled WGS sequence"/>
</dbReference>
<comment type="caution">
    <text evidence="1">The sequence shown here is derived from an EMBL/GenBank/DDBJ whole genome shotgun (WGS) entry which is preliminary data.</text>
</comment>
<proteinExistence type="predicted"/>
<dbReference type="OrthoDB" id="8192237at2759"/>